<dbReference type="Proteomes" id="UP000326780">
    <property type="component" value="Chromosome"/>
</dbReference>
<evidence type="ECO:0000256" key="2">
    <source>
        <dbReference type="SAM" id="Phobius"/>
    </source>
</evidence>
<gene>
    <name evidence="3" type="ORF">GFK26_13145</name>
</gene>
<accession>A0A5Q0M5B0</accession>
<name>A0A5Q0M5B0_VARPD</name>
<keyword evidence="2" id="KW-0472">Membrane</keyword>
<sequence length="143" mass="15274">MPARHLPSDTAHAPRVKRAQTSVSARSATPEPPRRRIHDGGASRSLAGFTAMESSAAPARAPSAARPRNWRTTLLGVALGLVIAMLLLMKWLLDYQVESAEARHVQEAQARTQAARCFGRDAGPSCPPAGRTVVETVESAATR</sequence>
<keyword evidence="2" id="KW-0812">Transmembrane</keyword>
<dbReference type="RefSeq" id="WP_153282339.1">
    <property type="nucleotide sequence ID" value="NZ_CP045644.1"/>
</dbReference>
<reference evidence="3 4" key="1">
    <citation type="submission" date="2019-10" db="EMBL/GenBank/DDBJ databases">
        <title>Complete genome sequence of Variovorax paradoxus 5C-2.</title>
        <authorList>
            <person name="Gogoleva N.E."/>
            <person name="Balkin A.S."/>
        </authorList>
    </citation>
    <scope>NUCLEOTIDE SEQUENCE [LARGE SCALE GENOMIC DNA]</scope>
    <source>
        <strain evidence="3 4">5C-2</strain>
    </source>
</reference>
<evidence type="ECO:0000256" key="1">
    <source>
        <dbReference type="SAM" id="MobiDB-lite"/>
    </source>
</evidence>
<evidence type="ECO:0000313" key="4">
    <source>
        <dbReference type="Proteomes" id="UP000326780"/>
    </source>
</evidence>
<feature type="transmembrane region" description="Helical" evidence="2">
    <location>
        <begin position="73"/>
        <end position="93"/>
    </location>
</feature>
<feature type="compositionally biased region" description="Low complexity" evidence="1">
    <location>
        <begin position="54"/>
        <end position="67"/>
    </location>
</feature>
<feature type="compositionally biased region" description="Basic and acidic residues" evidence="1">
    <location>
        <begin position="32"/>
        <end position="41"/>
    </location>
</feature>
<dbReference type="AlphaFoldDB" id="A0A5Q0M5B0"/>
<organism evidence="3 4">
    <name type="scientific">Variovorax paradoxus</name>
    <dbReference type="NCBI Taxonomy" id="34073"/>
    <lineage>
        <taxon>Bacteria</taxon>
        <taxon>Pseudomonadati</taxon>
        <taxon>Pseudomonadota</taxon>
        <taxon>Betaproteobacteria</taxon>
        <taxon>Burkholderiales</taxon>
        <taxon>Comamonadaceae</taxon>
        <taxon>Variovorax</taxon>
    </lineage>
</organism>
<protein>
    <submittedName>
        <fullName evidence="3">Uncharacterized protein</fullName>
    </submittedName>
</protein>
<proteinExistence type="predicted"/>
<feature type="region of interest" description="Disordered" evidence="1">
    <location>
        <begin position="1"/>
        <end position="68"/>
    </location>
</feature>
<keyword evidence="2" id="KW-1133">Transmembrane helix</keyword>
<dbReference type="EMBL" id="CP045644">
    <property type="protein sequence ID" value="QFZ83632.1"/>
    <property type="molecule type" value="Genomic_DNA"/>
</dbReference>
<evidence type="ECO:0000313" key="3">
    <source>
        <dbReference type="EMBL" id="QFZ83632.1"/>
    </source>
</evidence>